<dbReference type="InterPro" id="IPR036412">
    <property type="entry name" value="HAD-like_sf"/>
</dbReference>
<evidence type="ECO:0000313" key="1">
    <source>
        <dbReference type="EMBL" id="MBU3827777.1"/>
    </source>
</evidence>
<dbReference type="SFLD" id="SFLDG01140">
    <property type="entry name" value="C2.B:_Phosphomannomutase_and_P"/>
    <property type="match status" value="1"/>
</dbReference>
<reference evidence="1" key="1">
    <citation type="journal article" date="2021" name="PeerJ">
        <title>Extensive microbial diversity within the chicken gut microbiome revealed by metagenomics and culture.</title>
        <authorList>
            <person name="Gilroy R."/>
            <person name="Ravi A."/>
            <person name="Getino M."/>
            <person name="Pursley I."/>
            <person name="Horton D.L."/>
            <person name="Alikhan N.F."/>
            <person name="Baker D."/>
            <person name="Gharbi K."/>
            <person name="Hall N."/>
            <person name="Watson M."/>
            <person name="Adriaenssens E.M."/>
            <person name="Foster-Nyarko E."/>
            <person name="Jarju S."/>
            <person name="Secka A."/>
            <person name="Antonio M."/>
            <person name="Oren A."/>
            <person name="Chaudhuri R.R."/>
            <person name="La Ragione R."/>
            <person name="Hildebrand F."/>
            <person name="Pallen M.J."/>
        </authorList>
    </citation>
    <scope>NUCLEOTIDE SEQUENCE</scope>
    <source>
        <strain evidence="1">F6-686</strain>
    </source>
</reference>
<dbReference type="AlphaFoldDB" id="A0A9E2NT45"/>
<dbReference type="GO" id="GO:0005829">
    <property type="term" value="C:cytosol"/>
    <property type="evidence" value="ECO:0007669"/>
    <property type="project" value="TreeGrafter"/>
</dbReference>
<dbReference type="Pfam" id="PF08282">
    <property type="entry name" value="Hydrolase_3"/>
    <property type="match status" value="1"/>
</dbReference>
<dbReference type="NCBIfam" id="TIGR00099">
    <property type="entry name" value="Cof-subfamily"/>
    <property type="match status" value="1"/>
</dbReference>
<protein>
    <submittedName>
        <fullName evidence="1">Cof-type HAD-IIB family hydrolase</fullName>
    </submittedName>
</protein>
<evidence type="ECO:0000313" key="2">
    <source>
        <dbReference type="Proteomes" id="UP000823844"/>
    </source>
</evidence>
<dbReference type="InterPro" id="IPR000150">
    <property type="entry name" value="Cof"/>
</dbReference>
<dbReference type="GO" id="GO:0000287">
    <property type="term" value="F:magnesium ion binding"/>
    <property type="evidence" value="ECO:0007669"/>
    <property type="project" value="TreeGrafter"/>
</dbReference>
<reference evidence="1" key="2">
    <citation type="submission" date="2021-04" db="EMBL/GenBank/DDBJ databases">
        <authorList>
            <person name="Gilroy R."/>
        </authorList>
    </citation>
    <scope>NUCLEOTIDE SEQUENCE</scope>
    <source>
        <strain evidence="1">F6-686</strain>
    </source>
</reference>
<dbReference type="GO" id="GO:0016791">
    <property type="term" value="F:phosphatase activity"/>
    <property type="evidence" value="ECO:0007669"/>
    <property type="project" value="TreeGrafter"/>
</dbReference>
<accession>A0A9E2NT45</accession>
<dbReference type="PROSITE" id="PS01229">
    <property type="entry name" value="COF_2"/>
    <property type="match status" value="1"/>
</dbReference>
<dbReference type="SFLD" id="SFLDG01144">
    <property type="entry name" value="C2.B.4:_PGP_Like"/>
    <property type="match status" value="1"/>
</dbReference>
<dbReference type="Gene3D" id="3.30.1240.10">
    <property type="match status" value="1"/>
</dbReference>
<comment type="caution">
    <text evidence="1">The sequence shown here is derived from an EMBL/GenBank/DDBJ whole genome shotgun (WGS) entry which is preliminary data.</text>
</comment>
<dbReference type="InterPro" id="IPR023214">
    <property type="entry name" value="HAD_sf"/>
</dbReference>
<keyword evidence="1" id="KW-0378">Hydrolase</keyword>
<dbReference type="Gene3D" id="3.40.50.1000">
    <property type="entry name" value="HAD superfamily/HAD-like"/>
    <property type="match status" value="1"/>
</dbReference>
<gene>
    <name evidence="1" type="ORF">H9806_01150</name>
</gene>
<dbReference type="CDD" id="cd07518">
    <property type="entry name" value="HAD_YbiV-Like"/>
    <property type="match status" value="1"/>
</dbReference>
<dbReference type="PANTHER" id="PTHR10000:SF53">
    <property type="entry name" value="5-AMINO-6-(5-PHOSPHO-D-RIBITYLAMINO)URACIL PHOSPHATASE YBJI-RELATED"/>
    <property type="match status" value="1"/>
</dbReference>
<dbReference type="EMBL" id="JAHLFT010000016">
    <property type="protein sequence ID" value="MBU3827777.1"/>
    <property type="molecule type" value="Genomic_DNA"/>
</dbReference>
<dbReference type="NCBIfam" id="TIGR01484">
    <property type="entry name" value="HAD-SF-IIB"/>
    <property type="match status" value="1"/>
</dbReference>
<dbReference type="PANTHER" id="PTHR10000">
    <property type="entry name" value="PHOSPHOSERINE PHOSPHATASE"/>
    <property type="match status" value="1"/>
</dbReference>
<dbReference type="InterPro" id="IPR006379">
    <property type="entry name" value="HAD-SF_hydro_IIB"/>
</dbReference>
<dbReference type="SFLD" id="SFLDS00003">
    <property type="entry name" value="Haloacid_Dehalogenase"/>
    <property type="match status" value="1"/>
</dbReference>
<organism evidence="1 2">
    <name type="scientific">Candidatus Lactobacillus pullistercoris</name>
    <dbReference type="NCBI Taxonomy" id="2838636"/>
    <lineage>
        <taxon>Bacteria</taxon>
        <taxon>Bacillati</taxon>
        <taxon>Bacillota</taxon>
        <taxon>Bacilli</taxon>
        <taxon>Lactobacillales</taxon>
        <taxon>Lactobacillaceae</taxon>
        <taxon>Lactobacillus</taxon>
    </lineage>
</organism>
<dbReference type="Proteomes" id="UP000823844">
    <property type="component" value="Unassembled WGS sequence"/>
</dbReference>
<dbReference type="SUPFAM" id="SSF56784">
    <property type="entry name" value="HAD-like"/>
    <property type="match status" value="1"/>
</dbReference>
<proteinExistence type="predicted"/>
<sequence>MSNIPFKAIAVDMDGTFMNSENKYDHAAFRKILTQIKQKHLHFIVSSGRPLDRLRIDFADFLNEIDIIAENGAVLVRDNRIINTHYFTYKTVIKLIRYIHANYPHVSLIVSGMEHSYMLSTAPADFKAKMSFFYPNKTEISNYDEIPTNTRITKITLWSDKSPKDLEKEFNHELSERIHVTPSGFKYTDVIPYGVNKASALKYFLRYFDLKPSELIAFGDGMNDSEMLSLAGYSYAMANADPELKKIAKYEAPSNDDNGVFKILKKYLNN</sequence>
<name>A0A9E2NT45_9LACO</name>